<protein>
    <submittedName>
        <fullName evidence="1">Uncharacterized protein</fullName>
    </submittedName>
</protein>
<keyword evidence="2" id="KW-1185">Reference proteome</keyword>
<name>A0A0L0H6X6_SPIPD</name>
<accession>A0A0L0H6X6</accession>
<dbReference type="VEuPathDB" id="FungiDB:SPPG_08203"/>
<dbReference type="InParanoid" id="A0A0L0H6X6"/>
<dbReference type="GeneID" id="27691380"/>
<dbReference type="EMBL" id="KQ257468">
    <property type="protein sequence ID" value="KNC96621.1"/>
    <property type="molecule type" value="Genomic_DNA"/>
</dbReference>
<reference evidence="1 2" key="1">
    <citation type="submission" date="2009-08" db="EMBL/GenBank/DDBJ databases">
        <title>The Genome Sequence of Spizellomyces punctatus strain DAOM BR117.</title>
        <authorList>
            <consortium name="The Broad Institute Genome Sequencing Platform"/>
            <person name="Russ C."/>
            <person name="Cuomo C."/>
            <person name="Shea T."/>
            <person name="Young S.K."/>
            <person name="Zeng Q."/>
            <person name="Koehrsen M."/>
            <person name="Haas B."/>
            <person name="Borodovsky M."/>
            <person name="Guigo R."/>
            <person name="Alvarado L."/>
            <person name="Berlin A."/>
            <person name="Bochicchio J."/>
            <person name="Borenstein D."/>
            <person name="Chapman S."/>
            <person name="Chen Z."/>
            <person name="Engels R."/>
            <person name="Freedman E."/>
            <person name="Gellesch M."/>
            <person name="Goldberg J."/>
            <person name="Griggs A."/>
            <person name="Gujja S."/>
            <person name="Heiman D."/>
            <person name="Hepburn T."/>
            <person name="Howarth C."/>
            <person name="Jen D."/>
            <person name="Larson L."/>
            <person name="Lewis B."/>
            <person name="Mehta T."/>
            <person name="Park D."/>
            <person name="Pearson M."/>
            <person name="Roberts A."/>
            <person name="Saif S."/>
            <person name="Shenoy N."/>
            <person name="Sisk P."/>
            <person name="Stolte C."/>
            <person name="Sykes S."/>
            <person name="Thomson T."/>
            <person name="Walk T."/>
            <person name="White J."/>
            <person name="Yandava C."/>
            <person name="Burger G."/>
            <person name="Gray M.W."/>
            <person name="Holland P.W.H."/>
            <person name="King N."/>
            <person name="Lang F.B.F."/>
            <person name="Roger A.J."/>
            <person name="Ruiz-Trillo I."/>
            <person name="Lander E."/>
            <person name="Nusbaum C."/>
        </authorList>
    </citation>
    <scope>NUCLEOTIDE SEQUENCE [LARGE SCALE GENOMIC DNA]</scope>
    <source>
        <strain evidence="1 2">DAOM BR117</strain>
    </source>
</reference>
<dbReference type="GO" id="GO:0008081">
    <property type="term" value="F:phosphoric diester hydrolase activity"/>
    <property type="evidence" value="ECO:0007669"/>
    <property type="project" value="InterPro"/>
</dbReference>
<proteinExistence type="predicted"/>
<dbReference type="Gene3D" id="3.20.20.190">
    <property type="entry name" value="Phosphatidylinositol (PI) phosphodiesterase"/>
    <property type="match status" value="1"/>
</dbReference>
<dbReference type="OrthoDB" id="191025at2759"/>
<dbReference type="GO" id="GO:0006629">
    <property type="term" value="P:lipid metabolic process"/>
    <property type="evidence" value="ECO:0007669"/>
    <property type="project" value="InterPro"/>
</dbReference>
<dbReference type="SUPFAM" id="SSF51695">
    <property type="entry name" value="PLC-like phosphodiesterases"/>
    <property type="match status" value="1"/>
</dbReference>
<evidence type="ECO:0000313" key="1">
    <source>
        <dbReference type="EMBL" id="KNC96621.1"/>
    </source>
</evidence>
<dbReference type="Proteomes" id="UP000053201">
    <property type="component" value="Unassembled WGS sequence"/>
</dbReference>
<sequence length="404" mass="46078">MQNSVMLADTAETAGGREVPVIIAHRGNTRGPRKELENTLPYIQDAIAQGFDVEVDVWSIDGQLFFGHDEPEIPIEPSFLDQYAGNLWCHAKNVHALAYLLSRRDVLRSFSHDIDPHVITSDGRIWTYPGRELVKGAISVMPERSDHQTGIWNCYGICTDFATLYATYVEMRTRNRKKLVGHRTKKESDYINPLIVDKLLHHTLIDERRCLAVYTYYDDFAPTPAWSALNTYLAKELGNQNIYDVAGPISFVHWTFMQILGFEQWEEHSATFACHQSKYLAILREEMATLLPLTIKWSGLVAVSTGLVMLGYPSVDVNIWRQRIESRLEKEGLPFRRYQNDIVHSTILRLSADVSPEHLIAASDAWQDVFFGTLTVSKFQVGRSSWRMQPTECVTVDVVENNGR</sequence>
<evidence type="ECO:0000313" key="2">
    <source>
        <dbReference type="Proteomes" id="UP000053201"/>
    </source>
</evidence>
<dbReference type="RefSeq" id="XP_016604661.1">
    <property type="nucleotide sequence ID" value="XM_016756363.1"/>
</dbReference>
<organism evidence="1 2">
    <name type="scientific">Spizellomyces punctatus (strain DAOM BR117)</name>
    <dbReference type="NCBI Taxonomy" id="645134"/>
    <lineage>
        <taxon>Eukaryota</taxon>
        <taxon>Fungi</taxon>
        <taxon>Fungi incertae sedis</taxon>
        <taxon>Chytridiomycota</taxon>
        <taxon>Chytridiomycota incertae sedis</taxon>
        <taxon>Chytridiomycetes</taxon>
        <taxon>Spizellomycetales</taxon>
        <taxon>Spizellomycetaceae</taxon>
        <taxon>Spizellomyces</taxon>
    </lineage>
</organism>
<dbReference type="AlphaFoldDB" id="A0A0L0H6X6"/>
<gene>
    <name evidence="1" type="ORF">SPPG_08203</name>
</gene>
<dbReference type="InterPro" id="IPR017946">
    <property type="entry name" value="PLC-like_Pdiesterase_TIM-brl"/>
</dbReference>